<evidence type="ECO:0000256" key="2">
    <source>
        <dbReference type="ARBA" id="ARBA00009347"/>
    </source>
</evidence>
<dbReference type="SUPFAM" id="SSF56645">
    <property type="entry name" value="Acyl-CoA dehydrogenase NM domain-like"/>
    <property type="match status" value="1"/>
</dbReference>
<evidence type="ECO:0000313" key="7">
    <source>
        <dbReference type="EMBL" id="MBS9721142.1"/>
    </source>
</evidence>
<organism evidence="7 8">
    <name type="scientific">Tianweitania aestuarii</name>
    <dbReference type="NCBI Taxonomy" id="2814886"/>
    <lineage>
        <taxon>Bacteria</taxon>
        <taxon>Pseudomonadati</taxon>
        <taxon>Pseudomonadota</taxon>
        <taxon>Alphaproteobacteria</taxon>
        <taxon>Hyphomicrobiales</taxon>
        <taxon>Phyllobacteriaceae</taxon>
        <taxon>Tianweitania</taxon>
    </lineage>
</organism>
<dbReference type="RefSeq" id="WP_213984767.1">
    <property type="nucleotide sequence ID" value="NZ_JAFMNX010000002.1"/>
</dbReference>
<feature type="domain" description="Acyl-CoA dehydrogenase/oxidase C-terminal" evidence="6">
    <location>
        <begin position="181"/>
        <end position="298"/>
    </location>
</feature>
<keyword evidence="5" id="KW-0560">Oxidoreductase</keyword>
<protein>
    <submittedName>
        <fullName evidence="7">Acyl-CoA dehydrogenase</fullName>
    </submittedName>
</protein>
<dbReference type="PANTHER" id="PTHR43884:SF20">
    <property type="entry name" value="ACYL-COA DEHYDROGENASE FADE28"/>
    <property type="match status" value="1"/>
</dbReference>
<keyword evidence="4" id="KW-0274">FAD</keyword>
<evidence type="ECO:0000256" key="1">
    <source>
        <dbReference type="ARBA" id="ARBA00001974"/>
    </source>
</evidence>
<keyword evidence="3" id="KW-0285">Flavoprotein</keyword>
<evidence type="ECO:0000256" key="4">
    <source>
        <dbReference type="ARBA" id="ARBA00022827"/>
    </source>
</evidence>
<comment type="caution">
    <text evidence="7">The sequence shown here is derived from an EMBL/GenBank/DDBJ whole genome shotgun (WGS) entry which is preliminary data.</text>
</comment>
<dbReference type="Gene3D" id="1.10.540.10">
    <property type="entry name" value="Acyl-CoA dehydrogenase/oxidase, N-terminal domain"/>
    <property type="match status" value="1"/>
</dbReference>
<gene>
    <name evidence="7" type="ORF">JYU29_10635</name>
</gene>
<dbReference type="Pfam" id="PF00441">
    <property type="entry name" value="Acyl-CoA_dh_1"/>
    <property type="match status" value="1"/>
</dbReference>
<sequence>MDMADNDMAGIINEQAQRLFEGTVTRDQLTAADNGDFQATLWAQVGEAGLPLALLLEEAGGIALDPVQAFELIRSAAYYAVPLPLGETMLVAALLNEASEGPASLAHGQAGQASRVPYGQACSRVLVENNNGWRVFERDQITGEAGRNLAGEPRDALHLQGDGRSVERPQWLGDEGLAAVGALLRAVQMSGAMRRALDLGVAHATERKQFGRPIAAFQAVQHMLADAAVQVASASAIADNAAQAWGKEDFVVRAALAKVRTGEAASLVARVTHQVHAAMGITQEHSLHFYTRRLWSWRDEFGSDAYWAEWIGQAVCKRGGAALWPSLVAATS</sequence>
<dbReference type="InterPro" id="IPR009075">
    <property type="entry name" value="AcylCo_DH/oxidase_C"/>
</dbReference>
<dbReference type="EMBL" id="JAFMNX010000002">
    <property type="protein sequence ID" value="MBS9721142.1"/>
    <property type="molecule type" value="Genomic_DNA"/>
</dbReference>
<dbReference type="InterPro" id="IPR036250">
    <property type="entry name" value="AcylCo_DH-like_C"/>
</dbReference>
<proteinExistence type="inferred from homology"/>
<reference evidence="7 8" key="1">
    <citation type="submission" date="2021-03" db="EMBL/GenBank/DDBJ databases">
        <title>Tianweitania aestuarii sp. nov., isolated from a tidal flat.</title>
        <authorList>
            <person name="Park S."/>
            <person name="Yoon J.-H."/>
        </authorList>
    </citation>
    <scope>NUCLEOTIDE SEQUENCE [LARGE SCALE GENOMIC DNA]</scope>
    <source>
        <strain evidence="7 8">BSSL-BM11</strain>
    </source>
</reference>
<accession>A0ABS5RXT5</accession>
<dbReference type="PANTHER" id="PTHR43884">
    <property type="entry name" value="ACYL-COA DEHYDROGENASE"/>
    <property type="match status" value="1"/>
</dbReference>
<name>A0ABS5RXT5_9HYPH</name>
<dbReference type="Proteomes" id="UP001297272">
    <property type="component" value="Unassembled WGS sequence"/>
</dbReference>
<dbReference type="InterPro" id="IPR037069">
    <property type="entry name" value="AcylCoA_DH/ox_N_sf"/>
</dbReference>
<evidence type="ECO:0000313" key="8">
    <source>
        <dbReference type="Proteomes" id="UP001297272"/>
    </source>
</evidence>
<dbReference type="SUPFAM" id="SSF47203">
    <property type="entry name" value="Acyl-CoA dehydrogenase C-terminal domain-like"/>
    <property type="match status" value="1"/>
</dbReference>
<evidence type="ECO:0000256" key="5">
    <source>
        <dbReference type="ARBA" id="ARBA00023002"/>
    </source>
</evidence>
<dbReference type="Gene3D" id="1.20.140.10">
    <property type="entry name" value="Butyryl-CoA Dehydrogenase, subunit A, domain 3"/>
    <property type="match status" value="1"/>
</dbReference>
<evidence type="ECO:0000259" key="6">
    <source>
        <dbReference type="Pfam" id="PF00441"/>
    </source>
</evidence>
<dbReference type="InterPro" id="IPR009100">
    <property type="entry name" value="AcylCoA_DH/oxidase_NM_dom_sf"/>
</dbReference>
<keyword evidence="8" id="KW-1185">Reference proteome</keyword>
<evidence type="ECO:0000256" key="3">
    <source>
        <dbReference type="ARBA" id="ARBA00022630"/>
    </source>
</evidence>
<comment type="cofactor">
    <cofactor evidence="1">
        <name>FAD</name>
        <dbReference type="ChEBI" id="CHEBI:57692"/>
    </cofactor>
</comment>
<comment type="similarity">
    <text evidence="2">Belongs to the acyl-CoA dehydrogenase family.</text>
</comment>